<gene>
    <name evidence="2" type="ORF">H9824_07555</name>
</gene>
<protein>
    <recommendedName>
        <fullName evidence="1">Carbohydrate-binding domain-containing protein</fullName>
    </recommendedName>
</protein>
<reference evidence="2" key="1">
    <citation type="journal article" date="2021" name="PeerJ">
        <title>Extensive microbial diversity within the chicken gut microbiome revealed by metagenomics and culture.</title>
        <authorList>
            <person name="Gilroy R."/>
            <person name="Ravi A."/>
            <person name="Getino M."/>
            <person name="Pursley I."/>
            <person name="Horton D.L."/>
            <person name="Alikhan N.F."/>
            <person name="Baker D."/>
            <person name="Gharbi K."/>
            <person name="Hall N."/>
            <person name="Watson M."/>
            <person name="Adriaenssens E.M."/>
            <person name="Foster-Nyarko E."/>
            <person name="Jarju S."/>
            <person name="Secka A."/>
            <person name="Antonio M."/>
            <person name="Oren A."/>
            <person name="Chaudhuri R.R."/>
            <person name="La Ragione R."/>
            <person name="Hildebrand F."/>
            <person name="Pallen M.J."/>
        </authorList>
    </citation>
    <scope>NUCLEOTIDE SEQUENCE</scope>
    <source>
        <strain evidence="2">Gambia2-208</strain>
    </source>
</reference>
<reference evidence="2" key="2">
    <citation type="submission" date="2021-04" db="EMBL/GenBank/DDBJ databases">
        <authorList>
            <person name="Gilroy R."/>
        </authorList>
    </citation>
    <scope>NUCLEOTIDE SEQUENCE</scope>
    <source>
        <strain evidence="2">Gambia2-208</strain>
    </source>
</reference>
<dbReference type="GO" id="GO:0016052">
    <property type="term" value="P:carbohydrate catabolic process"/>
    <property type="evidence" value="ECO:0007669"/>
    <property type="project" value="InterPro"/>
</dbReference>
<proteinExistence type="predicted"/>
<evidence type="ECO:0000313" key="3">
    <source>
        <dbReference type="Proteomes" id="UP000886851"/>
    </source>
</evidence>
<feature type="domain" description="Carbohydrate-binding" evidence="1">
    <location>
        <begin position="18"/>
        <end position="215"/>
    </location>
</feature>
<dbReference type="Gene3D" id="2.60.40.1190">
    <property type="match status" value="1"/>
</dbReference>
<dbReference type="AlphaFoldDB" id="A0A9D1ZIY2"/>
<dbReference type="CDD" id="cd09620">
    <property type="entry name" value="CBM9_like_3"/>
    <property type="match status" value="1"/>
</dbReference>
<accession>A0A9D1ZIY2</accession>
<organism evidence="2 3">
    <name type="scientific">Candidatus Bacteroides pullicola</name>
    <dbReference type="NCBI Taxonomy" id="2838475"/>
    <lineage>
        <taxon>Bacteria</taxon>
        <taxon>Pseudomonadati</taxon>
        <taxon>Bacteroidota</taxon>
        <taxon>Bacteroidia</taxon>
        <taxon>Bacteroidales</taxon>
        <taxon>Bacteroidaceae</taxon>
        <taxon>Bacteroides</taxon>
    </lineage>
</organism>
<sequence length="217" mass="24223">MNELKVKKVSAASVPPEAIPALLDEEKVDFTPVSVVNWAKYPYRPSVQFRLAHTGDSLLLHFKVREASVRAVAAADNGRVWEDSCVEFFSIPAGDGVYYNLECNCAGTLLVGGGAGRKDRQHAPQEVLDRVQRWASLGRQPFEERQGDCAWEVALMIPASTFFLHDLGSFSGRDVPANFYKCGDLLQTPHFLSWNPIALDKPNFHCPQYFGLLHFEP</sequence>
<dbReference type="EMBL" id="DXCV01000050">
    <property type="protein sequence ID" value="HIY88542.1"/>
    <property type="molecule type" value="Genomic_DNA"/>
</dbReference>
<dbReference type="SUPFAM" id="SSF49344">
    <property type="entry name" value="CBD9-like"/>
    <property type="match status" value="1"/>
</dbReference>
<dbReference type="Proteomes" id="UP000886851">
    <property type="component" value="Unassembled WGS sequence"/>
</dbReference>
<evidence type="ECO:0000313" key="2">
    <source>
        <dbReference type="EMBL" id="HIY88542.1"/>
    </source>
</evidence>
<dbReference type="GO" id="GO:0004553">
    <property type="term" value="F:hydrolase activity, hydrolyzing O-glycosyl compounds"/>
    <property type="evidence" value="ECO:0007669"/>
    <property type="project" value="InterPro"/>
</dbReference>
<name>A0A9D1ZIY2_9BACE</name>
<dbReference type="GO" id="GO:0030246">
    <property type="term" value="F:carbohydrate binding"/>
    <property type="evidence" value="ECO:0007669"/>
    <property type="project" value="InterPro"/>
</dbReference>
<comment type="caution">
    <text evidence="2">The sequence shown here is derived from an EMBL/GenBank/DDBJ whole genome shotgun (WGS) entry which is preliminary data.</text>
</comment>
<evidence type="ECO:0000259" key="1">
    <source>
        <dbReference type="Pfam" id="PF16011"/>
    </source>
</evidence>
<dbReference type="Pfam" id="PF16011">
    <property type="entry name" value="CBM9_2"/>
    <property type="match status" value="1"/>
</dbReference>
<dbReference type="InterPro" id="IPR010502">
    <property type="entry name" value="Carb-bd_dom_fam9"/>
</dbReference>